<protein>
    <submittedName>
        <fullName evidence="2">Uncharacterized protein</fullName>
    </submittedName>
</protein>
<dbReference type="AlphaFoldDB" id="A0A7R9WHK6"/>
<keyword evidence="1" id="KW-0472">Membrane</keyword>
<sequence length="350" mass="39798">MVPRVDVPSKACCEAKSKRDGAEFKKVAFDFLHPTSPKDVSWAQRLAFICLMFRAVFFMILQYLWKKCTAKKDQQKPELKLREIVPGYMYTITYTVMGPNNSIVVRRERKSKDPELMLIQSPPPSEELKSILAGLGTVTVVVEPDSAHDVSSKKLVWEDYSSGDGSKDPVLFITSKESQQGWIAVGNSGKWIDGLLDENNDDVVQQVRERFGWTKSIPVGDWLQLWNQFSHVFQAPSEQKETICTVPCTFVNYRPTSILEKAERFLSGFLGFKLLYHAQFMYCDMEQLEEGHGLSKFIGKLINLKPDILVCQHGEPIFGGTNCLQELHHIRYGMDVTSSIYPQKCIVPES</sequence>
<organism evidence="2">
    <name type="scientific">Pseudictyota dubia</name>
    <dbReference type="NCBI Taxonomy" id="2749911"/>
    <lineage>
        <taxon>Eukaryota</taxon>
        <taxon>Sar</taxon>
        <taxon>Stramenopiles</taxon>
        <taxon>Ochrophyta</taxon>
        <taxon>Bacillariophyta</taxon>
        <taxon>Mediophyceae</taxon>
        <taxon>Biddulphiophycidae</taxon>
        <taxon>Eupodiscales</taxon>
        <taxon>Odontellaceae</taxon>
        <taxon>Pseudictyota</taxon>
    </lineage>
</organism>
<proteinExistence type="predicted"/>
<gene>
    <name evidence="2" type="ORF">TDUB1175_LOCUS22198</name>
</gene>
<keyword evidence="1" id="KW-0812">Transmembrane</keyword>
<evidence type="ECO:0000256" key="1">
    <source>
        <dbReference type="SAM" id="Phobius"/>
    </source>
</evidence>
<accession>A0A7R9WHK6</accession>
<keyword evidence="1" id="KW-1133">Transmembrane helix</keyword>
<name>A0A7R9WHK6_9STRA</name>
<evidence type="ECO:0000313" key="2">
    <source>
        <dbReference type="EMBL" id="CAD8323780.1"/>
    </source>
</evidence>
<dbReference type="EMBL" id="HBED01044178">
    <property type="protein sequence ID" value="CAD8323780.1"/>
    <property type="molecule type" value="Transcribed_RNA"/>
</dbReference>
<feature type="transmembrane region" description="Helical" evidence="1">
    <location>
        <begin position="46"/>
        <end position="65"/>
    </location>
</feature>
<reference evidence="2" key="1">
    <citation type="submission" date="2021-01" db="EMBL/GenBank/DDBJ databases">
        <authorList>
            <person name="Corre E."/>
            <person name="Pelletier E."/>
            <person name="Niang G."/>
            <person name="Scheremetjew M."/>
            <person name="Finn R."/>
            <person name="Kale V."/>
            <person name="Holt S."/>
            <person name="Cochrane G."/>
            <person name="Meng A."/>
            <person name="Brown T."/>
            <person name="Cohen L."/>
        </authorList>
    </citation>
    <scope>NUCLEOTIDE SEQUENCE</scope>
    <source>
        <strain evidence="2">CCMP147</strain>
    </source>
</reference>